<evidence type="ECO:0000313" key="2">
    <source>
        <dbReference type="Proteomes" id="UP000248329"/>
    </source>
</evidence>
<dbReference type="EMBL" id="PQXF01000011">
    <property type="protein sequence ID" value="PXF60794.1"/>
    <property type="molecule type" value="Genomic_DNA"/>
</dbReference>
<gene>
    <name evidence="1" type="ORF">C4B59_07325</name>
</gene>
<evidence type="ECO:0000313" key="1">
    <source>
        <dbReference type="EMBL" id="PXF60794.1"/>
    </source>
</evidence>
<accession>A0AC61L382</accession>
<name>A0AC61L382_9EURY</name>
<organism evidence="1 2">
    <name type="scientific">Candidatus Methanogaster sp</name>
    <dbReference type="NCBI Taxonomy" id="3386292"/>
    <lineage>
        <taxon>Archaea</taxon>
        <taxon>Methanobacteriati</taxon>
        <taxon>Methanobacteriota</taxon>
        <taxon>Stenosarchaea group</taxon>
        <taxon>Methanomicrobia</taxon>
        <taxon>Methanosarcinales</taxon>
        <taxon>ANME-2 cluster</taxon>
        <taxon>Candidatus Methanogasteraceae</taxon>
        <taxon>Candidatus Methanogaster</taxon>
    </lineage>
</organism>
<proteinExistence type="predicted"/>
<reference evidence="1" key="1">
    <citation type="submission" date="2018-01" db="EMBL/GenBank/DDBJ databases">
        <authorList>
            <person name="Krukenberg V."/>
        </authorList>
    </citation>
    <scope>NUCLEOTIDE SEQUENCE</scope>
    <source>
        <strain evidence="1">E20ANME2</strain>
    </source>
</reference>
<comment type="caution">
    <text evidence="1">The sequence shown here is derived from an EMBL/GenBank/DDBJ whole genome shotgun (WGS) entry which is preliminary data.</text>
</comment>
<dbReference type="Proteomes" id="UP000248329">
    <property type="component" value="Unassembled WGS sequence"/>
</dbReference>
<sequence length="340" mass="38484">MPLPARRALMEELAVIVPVASFEPLSVLKKSVDCLLDLEKGDLDVRVTYVLDLKEGADDRLKFLEEMPVAVLSRMDNRGRRAGAVNDALAAYGTMPDYIALFDVDSRPLRNFLVECVDALRSNRDAIIASSARFVTNSDENIVTQTIAAEYFFFSDVYRIFKMVGGFNQFNGLIGVLNMKLMEEHRFNRLNESVSCEDLDFTQKAYLSGLVGVFVPETLVGEQAPSSIRDLFNQRVRWLTGAYQGLRTYLESFLRSKIPVSRRLAWFLALTLPFVAFLATPLVPLYGLLLWQRYGLRRGIVRTFGLIAHLWLITLCGIVALKKQVIGRGVEWKESRRSEV</sequence>
<protein>
    <submittedName>
        <fullName evidence="1">Glycosyltransferase</fullName>
    </submittedName>
</protein>